<gene>
    <name evidence="1" type="ORF">C5S46_04350</name>
</gene>
<keyword evidence="1" id="KW-0489">Methyltransferase</keyword>
<dbReference type="EMBL" id="QYBA01000140">
    <property type="protein sequence ID" value="TKY91721.1"/>
    <property type="molecule type" value="Genomic_DNA"/>
</dbReference>
<name>A0AC61SAM1_9EURY</name>
<dbReference type="Proteomes" id="UP000315423">
    <property type="component" value="Unassembled WGS sequence"/>
</dbReference>
<organism evidence="1 2">
    <name type="scientific">Candidatus Methanomarinus sp</name>
    <dbReference type="NCBI Taxonomy" id="3386244"/>
    <lineage>
        <taxon>Archaea</taxon>
        <taxon>Methanobacteriati</taxon>
        <taxon>Methanobacteriota</taxon>
        <taxon>Stenosarchaea group</taxon>
        <taxon>Methanomicrobia</taxon>
        <taxon>Methanosarcinales</taxon>
        <taxon>ANME-2 cluster</taxon>
        <taxon>Candidatus Methanocomedenaceae</taxon>
        <taxon>Candidatus Methanomarinus</taxon>
    </lineage>
</organism>
<reference evidence="1" key="1">
    <citation type="submission" date="2018-09" db="EMBL/GenBank/DDBJ databases">
        <title>A genomic encyclopedia of anaerobic methanotrophic archaea.</title>
        <authorList>
            <person name="Skennerton C.T."/>
            <person name="Chadwick G.L."/>
            <person name="Laso-Perez R."/>
            <person name="Leu A.O."/>
            <person name="Speth D.R."/>
            <person name="Yu H."/>
            <person name="Morgan-Lang C."/>
            <person name="Hatzenpichler R."/>
            <person name="Goudeau D."/>
            <person name="Malmstrom R."/>
            <person name="Woyke T."/>
            <person name="Hallam S."/>
            <person name="Tyson G.W."/>
            <person name="Wegener G."/>
            <person name="Boetius A."/>
            <person name="Orphan V.J."/>
        </authorList>
    </citation>
    <scope>NUCLEOTIDE SEQUENCE</scope>
    <source>
        <strain evidence="1">CONS3730D10UFb2</strain>
    </source>
</reference>
<dbReference type="EC" id="2.1.1.289" evidence="1"/>
<comment type="caution">
    <text evidence="1">The sequence shown here is derived from an EMBL/GenBank/DDBJ whole genome shotgun (WGS) entry which is preliminary data.</text>
</comment>
<protein>
    <submittedName>
        <fullName evidence="1">Cobalt-precorrin-7 (C(5))-methyltransferase</fullName>
        <ecNumber evidence="1">2.1.1.289</ecNumber>
    </submittedName>
</protein>
<proteinExistence type="predicted"/>
<keyword evidence="1" id="KW-0808">Transferase</keyword>
<evidence type="ECO:0000313" key="2">
    <source>
        <dbReference type="Proteomes" id="UP000315423"/>
    </source>
</evidence>
<accession>A0AC61SAM1</accession>
<sequence>MKIIGVGIGPGMLSAEAIENICQAEVVYGSSRAIELAAEHICCNVEKIKDYSRIHELPDNAVVLSTGDPNLSGLGKYAGVDDIVIPGISSVQVACARLHIDQTEVVIITAHGRNPSLAIGKLRDAVTMGFTVFLLPAYDFGVDQVAALLLDMGIDVPIAILEQLGYPDERVEIGTVGRPPVVKSQLYCIMAGSAVNL</sequence>
<evidence type="ECO:0000313" key="1">
    <source>
        <dbReference type="EMBL" id="TKY91721.1"/>
    </source>
</evidence>